<accession>A0A6A2Z201</accession>
<dbReference type="InterPro" id="IPR027417">
    <property type="entry name" value="P-loop_NTPase"/>
</dbReference>
<keyword evidence="5 6" id="KW-0009">Actin-binding</keyword>
<dbReference type="GO" id="GO:0016459">
    <property type="term" value="C:myosin complex"/>
    <property type="evidence" value="ECO:0007669"/>
    <property type="project" value="UniProtKB-KW"/>
</dbReference>
<dbReference type="InterPro" id="IPR036961">
    <property type="entry name" value="Kinesin_motor_dom_sf"/>
</dbReference>
<dbReference type="PANTHER" id="PTHR13140">
    <property type="entry name" value="MYOSIN"/>
    <property type="match status" value="1"/>
</dbReference>
<keyword evidence="9" id="KW-1185">Reference proteome</keyword>
<dbReference type="InterPro" id="IPR001609">
    <property type="entry name" value="Myosin_head_motor_dom-like"/>
</dbReference>
<comment type="caution">
    <text evidence="6">Lacks conserved residue(s) required for the propagation of feature annotation.</text>
</comment>
<dbReference type="AlphaFoldDB" id="A0A6A2Z201"/>
<dbReference type="PANTHER" id="PTHR13140:SF761">
    <property type="entry name" value="MYOSIN-7"/>
    <property type="match status" value="1"/>
</dbReference>
<dbReference type="GO" id="GO:0016020">
    <property type="term" value="C:membrane"/>
    <property type="evidence" value="ECO:0007669"/>
    <property type="project" value="TreeGrafter"/>
</dbReference>
<dbReference type="Pfam" id="PF00063">
    <property type="entry name" value="Myosin_head"/>
    <property type="match status" value="1"/>
</dbReference>
<dbReference type="Gene3D" id="6.20.240.20">
    <property type="match status" value="1"/>
</dbReference>
<name>A0A6A2Z201_HIBSY</name>
<dbReference type="Gene3D" id="1.20.120.720">
    <property type="entry name" value="Myosin VI head, motor domain, U50 subdomain"/>
    <property type="match status" value="1"/>
</dbReference>
<feature type="region of interest" description="Actin-binding" evidence="6">
    <location>
        <begin position="38"/>
        <end position="60"/>
    </location>
</feature>
<keyword evidence="4" id="KW-0505">Motor protein</keyword>
<comment type="caution">
    <text evidence="8">The sequence shown here is derived from an EMBL/GenBank/DDBJ whole genome shotgun (WGS) entry which is preliminary data.</text>
</comment>
<proteinExistence type="inferred from homology"/>
<dbReference type="Gene3D" id="1.20.58.530">
    <property type="match status" value="1"/>
</dbReference>
<organism evidence="8 9">
    <name type="scientific">Hibiscus syriacus</name>
    <name type="common">Rose of Sharon</name>
    <dbReference type="NCBI Taxonomy" id="106335"/>
    <lineage>
        <taxon>Eukaryota</taxon>
        <taxon>Viridiplantae</taxon>
        <taxon>Streptophyta</taxon>
        <taxon>Embryophyta</taxon>
        <taxon>Tracheophyta</taxon>
        <taxon>Spermatophyta</taxon>
        <taxon>Magnoliopsida</taxon>
        <taxon>eudicotyledons</taxon>
        <taxon>Gunneridae</taxon>
        <taxon>Pentapetalae</taxon>
        <taxon>rosids</taxon>
        <taxon>malvids</taxon>
        <taxon>Malvales</taxon>
        <taxon>Malvaceae</taxon>
        <taxon>Malvoideae</taxon>
        <taxon>Hibiscus</taxon>
    </lineage>
</organism>
<dbReference type="GO" id="GO:0051015">
    <property type="term" value="F:actin filament binding"/>
    <property type="evidence" value="ECO:0007669"/>
    <property type="project" value="TreeGrafter"/>
</dbReference>
<protein>
    <recommendedName>
        <fullName evidence="7">Myosin motor domain-containing protein</fullName>
    </recommendedName>
</protein>
<evidence type="ECO:0000256" key="5">
    <source>
        <dbReference type="ARBA" id="ARBA00023203"/>
    </source>
</evidence>
<evidence type="ECO:0000259" key="7">
    <source>
        <dbReference type="PROSITE" id="PS51456"/>
    </source>
</evidence>
<keyword evidence="3 6" id="KW-0518">Myosin</keyword>
<keyword evidence="1" id="KW-0547">Nucleotide-binding</keyword>
<dbReference type="Gene3D" id="3.40.850.10">
    <property type="entry name" value="Kinesin motor domain"/>
    <property type="match status" value="1"/>
</dbReference>
<evidence type="ECO:0000313" key="8">
    <source>
        <dbReference type="EMBL" id="KAE8685583.1"/>
    </source>
</evidence>
<evidence type="ECO:0000256" key="6">
    <source>
        <dbReference type="PROSITE-ProRule" id="PRU00782"/>
    </source>
</evidence>
<dbReference type="GO" id="GO:0005524">
    <property type="term" value="F:ATP binding"/>
    <property type="evidence" value="ECO:0007669"/>
    <property type="project" value="UniProtKB-KW"/>
</dbReference>
<dbReference type="Proteomes" id="UP000436088">
    <property type="component" value="Unassembled WGS sequence"/>
</dbReference>
<evidence type="ECO:0000256" key="1">
    <source>
        <dbReference type="ARBA" id="ARBA00022741"/>
    </source>
</evidence>
<comment type="similarity">
    <text evidence="6">Belongs to the TRAFAC class myosin-kinesin ATPase superfamily. Myosin family.</text>
</comment>
<evidence type="ECO:0000256" key="2">
    <source>
        <dbReference type="ARBA" id="ARBA00022840"/>
    </source>
</evidence>
<dbReference type="SUPFAM" id="SSF52540">
    <property type="entry name" value="P-loop containing nucleoside triphosphate hydrolases"/>
    <property type="match status" value="1"/>
</dbReference>
<keyword evidence="2" id="KW-0067">ATP-binding</keyword>
<evidence type="ECO:0000256" key="3">
    <source>
        <dbReference type="ARBA" id="ARBA00023123"/>
    </source>
</evidence>
<evidence type="ECO:0000256" key="4">
    <source>
        <dbReference type="ARBA" id="ARBA00023175"/>
    </source>
</evidence>
<sequence>MASSKCSFLSSLFPPVVQETSGKSSKMSSIASGFKLQLQTLLDTLSATEPHYVRCVKPNNVLKPGIFEKINVLQQLRCGGVLEAIRISCAGFPSRKSFREFIDRFSILAPEVLNGSYNEVAACKKILEKSNS</sequence>
<dbReference type="PROSITE" id="PS51456">
    <property type="entry name" value="MYOSIN_MOTOR"/>
    <property type="match status" value="1"/>
</dbReference>
<evidence type="ECO:0000313" key="9">
    <source>
        <dbReference type="Proteomes" id="UP000436088"/>
    </source>
</evidence>
<feature type="domain" description="Myosin motor" evidence="7">
    <location>
        <begin position="1"/>
        <end position="132"/>
    </location>
</feature>
<gene>
    <name evidence="8" type="ORF">F3Y22_tig00111095pilonHSYRG00142</name>
</gene>
<dbReference type="GO" id="GO:0000146">
    <property type="term" value="F:microfilament motor activity"/>
    <property type="evidence" value="ECO:0007669"/>
    <property type="project" value="TreeGrafter"/>
</dbReference>
<dbReference type="GO" id="GO:0005737">
    <property type="term" value="C:cytoplasm"/>
    <property type="evidence" value="ECO:0007669"/>
    <property type="project" value="TreeGrafter"/>
</dbReference>
<dbReference type="EMBL" id="VEPZ02001229">
    <property type="protein sequence ID" value="KAE8685583.1"/>
    <property type="molecule type" value="Genomic_DNA"/>
</dbReference>
<reference evidence="8" key="1">
    <citation type="submission" date="2019-09" db="EMBL/GenBank/DDBJ databases">
        <title>Draft genome information of white flower Hibiscus syriacus.</title>
        <authorList>
            <person name="Kim Y.-M."/>
        </authorList>
    </citation>
    <scope>NUCLEOTIDE SEQUENCE [LARGE SCALE GENOMIC DNA]</scope>
    <source>
        <strain evidence="8">YM2019G1</strain>
    </source>
</reference>
<dbReference type="GO" id="GO:0007015">
    <property type="term" value="P:actin filament organization"/>
    <property type="evidence" value="ECO:0007669"/>
    <property type="project" value="TreeGrafter"/>
</dbReference>